<dbReference type="WBParaSite" id="maker-PairedContig_3564-snap-gene-0.5-mRNA-1">
    <property type="protein sequence ID" value="maker-PairedContig_3564-snap-gene-0.5-mRNA-1"/>
    <property type="gene ID" value="maker-PairedContig_3564-snap-gene-0.5"/>
</dbReference>
<dbReference type="SUPFAM" id="SSF56300">
    <property type="entry name" value="Metallo-dependent phosphatases"/>
    <property type="match status" value="2"/>
</dbReference>
<dbReference type="InterPro" id="IPR004843">
    <property type="entry name" value="Calcineurin-like_PHP"/>
</dbReference>
<dbReference type="CDD" id="cd07385">
    <property type="entry name" value="MPP_YkuE_C"/>
    <property type="match status" value="1"/>
</dbReference>
<feature type="transmembrane region" description="Helical" evidence="1">
    <location>
        <begin position="316"/>
        <end position="334"/>
    </location>
</feature>
<sequence length="581" mass="66409">VNRVNIKIRDLPPSLDGFTIVLLTDIHIGPTVDQKRVKEIVEKTNALHADMVAISGDLVDGFLSNLVQPTLPLAKLRSKYGVYYATGNHEYYYGDTNEWLHYFTTKFNITVLHNENRNLCSSSGDCICVAGVDDFFTEKLRIPGHHMDAERALSGCSETQPTILLVHQPNGASKILRNTKKRIDLILSGHTHAGQFYIVWFLAYLKNDFLYGHYKIKNRDTQIYVSSGVNYWGPPVKMLNLCEITLLTLRSDFHFKIFDFRKMILRIARFPIIISIIISSVSIIFLNIFGLRIFGVNNVHDYRKGNRIRQLSTVKFEFFILPFSVFVYLRLIQLAKYVLAYNNNGLITDHAGKYLQLIAIGTILWLFLGHATLFLYFIPDLVPRFVVMLSFLSIGLWYHIVVPLVVFAILTAVISELKTVTICHPFISKCFSKFFVLEAFCLNKNVQTAFTLLLAIILCFFSYIFCDNLVIKNASLNVKDLPNGTEGIRFALISDIHAGATVFKEKIEEIVDRVNSESVDAVFLVGDAVDAPRDSIENRVKPLRFLKQKTFYVSGNHEYYYGNASEWFDLFQQYGFEILNN</sequence>
<proteinExistence type="predicted"/>
<protein>
    <recommendedName>
        <fullName evidence="2">Calcineurin-like phosphoesterase domain-containing protein</fullName>
    </recommendedName>
</protein>
<keyword evidence="1" id="KW-0812">Transmembrane</keyword>
<evidence type="ECO:0000256" key="1">
    <source>
        <dbReference type="SAM" id="Phobius"/>
    </source>
</evidence>
<feature type="transmembrane region" description="Helical" evidence="1">
    <location>
        <begin position="385"/>
        <end position="410"/>
    </location>
</feature>
<feature type="transmembrane region" description="Helical" evidence="1">
    <location>
        <begin position="446"/>
        <end position="466"/>
    </location>
</feature>
<dbReference type="GO" id="GO:0016787">
    <property type="term" value="F:hydrolase activity"/>
    <property type="evidence" value="ECO:0007669"/>
    <property type="project" value="InterPro"/>
</dbReference>
<feature type="domain" description="Calcineurin-like phosphoesterase" evidence="2">
    <location>
        <begin position="488"/>
        <end position="574"/>
    </location>
</feature>
<dbReference type="InterPro" id="IPR051158">
    <property type="entry name" value="Metallophosphoesterase_sf"/>
</dbReference>
<reference evidence="3" key="1">
    <citation type="submission" date="2016-11" db="UniProtKB">
        <authorList>
            <consortium name="WormBaseParasite"/>
        </authorList>
    </citation>
    <scope>IDENTIFICATION</scope>
    <source>
        <strain evidence="3">pt0022</strain>
    </source>
</reference>
<dbReference type="PANTHER" id="PTHR31302:SF0">
    <property type="entry name" value="TRANSMEMBRANE PROTEIN WITH METALLOPHOSPHOESTERASE DOMAIN"/>
    <property type="match status" value="1"/>
</dbReference>
<feature type="transmembrane region" description="Helical" evidence="1">
    <location>
        <begin position="183"/>
        <end position="205"/>
    </location>
</feature>
<dbReference type="Gene3D" id="3.60.21.10">
    <property type="match status" value="2"/>
</dbReference>
<accession>A0A1I8ENQ5</accession>
<name>A0A1I8ENQ5_WUCBA</name>
<dbReference type="PANTHER" id="PTHR31302">
    <property type="entry name" value="TRANSMEMBRANE PROTEIN WITH METALLOPHOSPHOESTERASE DOMAIN-RELATED"/>
    <property type="match status" value="1"/>
</dbReference>
<dbReference type="AlphaFoldDB" id="A0A1I8ENQ5"/>
<evidence type="ECO:0000313" key="3">
    <source>
        <dbReference type="WBParaSite" id="maker-PairedContig_3564-snap-gene-0.5-mRNA-1"/>
    </source>
</evidence>
<organism evidence="3">
    <name type="scientific">Wuchereria bancrofti</name>
    <dbReference type="NCBI Taxonomy" id="6293"/>
    <lineage>
        <taxon>Eukaryota</taxon>
        <taxon>Metazoa</taxon>
        <taxon>Ecdysozoa</taxon>
        <taxon>Nematoda</taxon>
        <taxon>Chromadorea</taxon>
        <taxon>Rhabditida</taxon>
        <taxon>Spirurina</taxon>
        <taxon>Spiruromorpha</taxon>
        <taxon>Filarioidea</taxon>
        <taxon>Onchocercidae</taxon>
        <taxon>Wuchereria</taxon>
    </lineage>
</organism>
<feature type="transmembrane region" description="Helical" evidence="1">
    <location>
        <begin position="354"/>
        <end position="378"/>
    </location>
</feature>
<keyword evidence="1" id="KW-1133">Transmembrane helix</keyword>
<dbReference type="Pfam" id="PF00149">
    <property type="entry name" value="Metallophos"/>
    <property type="match status" value="2"/>
</dbReference>
<keyword evidence="1" id="KW-0472">Membrane</keyword>
<feature type="transmembrane region" description="Helical" evidence="1">
    <location>
        <begin position="270"/>
        <end position="295"/>
    </location>
</feature>
<dbReference type="InterPro" id="IPR029052">
    <property type="entry name" value="Metallo-depent_PP-like"/>
</dbReference>
<evidence type="ECO:0000259" key="2">
    <source>
        <dbReference type="Pfam" id="PF00149"/>
    </source>
</evidence>
<feature type="domain" description="Calcineurin-like phosphoesterase" evidence="2">
    <location>
        <begin position="19"/>
        <end position="193"/>
    </location>
</feature>